<comment type="caution">
    <text evidence="1">The sequence shown here is derived from an EMBL/GenBank/DDBJ whole genome shotgun (WGS) entry which is preliminary data.</text>
</comment>
<dbReference type="AlphaFoldDB" id="M6VMM5"/>
<proteinExistence type="predicted"/>
<reference evidence="1 2" key="1">
    <citation type="submission" date="2013-01" db="EMBL/GenBank/DDBJ databases">
        <authorList>
            <person name="Harkins D.M."/>
            <person name="Durkin A.S."/>
            <person name="Brinkac L.M."/>
            <person name="Haft D.H."/>
            <person name="Selengut J.D."/>
            <person name="Sanka R."/>
            <person name="DePew J."/>
            <person name="Purushe J."/>
            <person name="Matthias M.A."/>
            <person name="Vinetz J.M."/>
            <person name="Sutton G.G."/>
            <person name="Nierman W.C."/>
            <person name="Fouts D.E."/>
        </authorList>
    </citation>
    <scope>NUCLEOTIDE SEQUENCE [LARGE SCALE GENOMIC DNA]</scope>
    <source>
        <strain evidence="1 2">CBC1416</strain>
    </source>
</reference>
<protein>
    <submittedName>
        <fullName evidence="1">Uncharacterized protein</fullName>
    </submittedName>
</protein>
<dbReference type="Proteomes" id="UP000012149">
    <property type="component" value="Unassembled WGS sequence"/>
</dbReference>
<dbReference type="EMBL" id="AKWE02000098">
    <property type="protein sequence ID" value="EMO58040.1"/>
    <property type="molecule type" value="Genomic_DNA"/>
</dbReference>
<organism evidence="1 2">
    <name type="scientific">Leptospira santarosai str. CBC1416</name>
    <dbReference type="NCBI Taxonomy" id="1193059"/>
    <lineage>
        <taxon>Bacteria</taxon>
        <taxon>Pseudomonadati</taxon>
        <taxon>Spirochaetota</taxon>
        <taxon>Spirochaetia</taxon>
        <taxon>Leptospirales</taxon>
        <taxon>Leptospiraceae</taxon>
        <taxon>Leptospira</taxon>
    </lineage>
</organism>
<accession>M6VMM5</accession>
<name>M6VMM5_9LEPT</name>
<evidence type="ECO:0000313" key="2">
    <source>
        <dbReference type="Proteomes" id="UP000012149"/>
    </source>
</evidence>
<sequence>MKREELNESKFHGICCYANCKKLERREMIYKFDLKSIDCQFSRRKRFLKKEDFEDTFYVENFMNSECDSLFFLFYENIE</sequence>
<evidence type="ECO:0000313" key="1">
    <source>
        <dbReference type="EMBL" id="EMO58040.1"/>
    </source>
</evidence>
<gene>
    <name evidence="1" type="ORF">LEP1GSC161_2551</name>
</gene>